<dbReference type="Proteomes" id="UP000215483">
    <property type="component" value="Unassembled WGS sequence"/>
</dbReference>
<name>A0A233SWC3_STRDA</name>
<comment type="caution">
    <text evidence="2">The sequence shown here is derived from an EMBL/GenBank/DDBJ whole genome shotgun (WGS) entry which is preliminary data.</text>
</comment>
<gene>
    <name evidence="2" type="ORF">BEK98_01790</name>
</gene>
<evidence type="ECO:0000313" key="3">
    <source>
        <dbReference type="Proteomes" id="UP000215483"/>
    </source>
</evidence>
<evidence type="ECO:0000256" key="1">
    <source>
        <dbReference type="SAM" id="MobiDB-lite"/>
    </source>
</evidence>
<sequence length="73" mass="7716">MYGQQLSRLEEELLGALGELEEVSHSVGPATELDDVAALHGGRADLDVGYQRAAGRPAAHRSTSPGVDWSDAE</sequence>
<keyword evidence="3" id="KW-1185">Reference proteome</keyword>
<dbReference type="AlphaFoldDB" id="A0A233SWC3"/>
<feature type="region of interest" description="Disordered" evidence="1">
    <location>
        <begin position="53"/>
        <end position="73"/>
    </location>
</feature>
<proteinExistence type="predicted"/>
<dbReference type="EMBL" id="MCGQ01000004">
    <property type="protein sequence ID" value="OXY99954.1"/>
    <property type="molecule type" value="Genomic_DNA"/>
</dbReference>
<accession>A0A233SWC3</accession>
<reference evidence="2 3" key="1">
    <citation type="submission" date="2016-07" db="EMBL/GenBank/DDBJ databases">
        <title>Draft genome of Streptomyces diastatochromogenes.</title>
        <authorList>
            <person name="Podduturi R."/>
            <person name="Lukassen M.B."/>
            <person name="Clausen N."/>
            <person name="Nielsen J.L."/>
            <person name="Jorgensen N.O."/>
        </authorList>
    </citation>
    <scope>NUCLEOTIDE SEQUENCE [LARGE SCALE GENOMIC DNA]</scope>
    <source>
        <strain evidence="2 3">DSM 40608</strain>
    </source>
</reference>
<evidence type="ECO:0000313" key="2">
    <source>
        <dbReference type="EMBL" id="OXY99954.1"/>
    </source>
</evidence>
<protein>
    <submittedName>
        <fullName evidence="2">Uncharacterized protein</fullName>
    </submittedName>
</protein>
<organism evidence="2 3">
    <name type="scientific">Streptomyces diastatochromogenes</name>
    <dbReference type="NCBI Taxonomy" id="42236"/>
    <lineage>
        <taxon>Bacteria</taxon>
        <taxon>Bacillati</taxon>
        <taxon>Actinomycetota</taxon>
        <taxon>Actinomycetes</taxon>
        <taxon>Kitasatosporales</taxon>
        <taxon>Streptomycetaceae</taxon>
        <taxon>Streptomyces</taxon>
    </lineage>
</organism>